<evidence type="ECO:0000256" key="3">
    <source>
        <dbReference type="SAM" id="MobiDB-lite"/>
    </source>
</evidence>
<dbReference type="Proteomes" id="UP001302321">
    <property type="component" value="Unassembled WGS sequence"/>
</dbReference>
<dbReference type="EMBL" id="MU866652">
    <property type="protein sequence ID" value="KAK4171065.1"/>
    <property type="molecule type" value="Genomic_DNA"/>
</dbReference>
<dbReference type="SUPFAM" id="SSF53474">
    <property type="entry name" value="alpha/beta-Hydrolases"/>
    <property type="match status" value="1"/>
</dbReference>
<keyword evidence="4" id="KW-0732">Signal</keyword>
<evidence type="ECO:0000313" key="6">
    <source>
        <dbReference type="Proteomes" id="UP001302321"/>
    </source>
</evidence>
<keyword evidence="1" id="KW-0378">Hydrolase</keyword>
<dbReference type="PANTHER" id="PTHR33630:SF9">
    <property type="entry name" value="CUTINASE 4"/>
    <property type="match status" value="1"/>
</dbReference>
<reference evidence="5" key="2">
    <citation type="submission" date="2023-05" db="EMBL/GenBank/DDBJ databases">
        <authorList>
            <consortium name="Lawrence Berkeley National Laboratory"/>
            <person name="Steindorff A."/>
            <person name="Hensen N."/>
            <person name="Bonometti L."/>
            <person name="Westerberg I."/>
            <person name="Brannstrom I.O."/>
            <person name="Guillou S."/>
            <person name="Cros-Aarteil S."/>
            <person name="Calhoun S."/>
            <person name="Haridas S."/>
            <person name="Kuo A."/>
            <person name="Mondo S."/>
            <person name="Pangilinan J."/>
            <person name="Riley R."/>
            <person name="Labutti K."/>
            <person name="Andreopoulos B."/>
            <person name="Lipzen A."/>
            <person name="Chen C."/>
            <person name="Yanf M."/>
            <person name="Daum C."/>
            <person name="Ng V."/>
            <person name="Clum A."/>
            <person name="Ohm R."/>
            <person name="Martin F."/>
            <person name="Silar P."/>
            <person name="Natvig D."/>
            <person name="Lalanne C."/>
            <person name="Gautier V."/>
            <person name="Ament-Velasquez S.L."/>
            <person name="Kruys A."/>
            <person name="Hutchinson M.I."/>
            <person name="Powell A.J."/>
            <person name="Barry K."/>
            <person name="Miller A.N."/>
            <person name="Grigoriev I.V."/>
            <person name="Debuchy R."/>
            <person name="Gladieux P."/>
            <person name="Thoren M.H."/>
            <person name="Johannesson H."/>
        </authorList>
    </citation>
    <scope>NUCLEOTIDE SEQUENCE</scope>
    <source>
        <strain evidence="5">CBS 892.96</strain>
    </source>
</reference>
<dbReference type="PANTHER" id="PTHR33630">
    <property type="entry name" value="CUTINASE RV1984C-RELATED-RELATED"/>
    <property type="match status" value="1"/>
</dbReference>
<sequence length="292" mass="31007">MKELLSRALALAAALFQREALVWDGTCTTGIHMIVARGSTEAPGLGRIGVVARNASLLIPNSSIAAVDYPATFENYFTSYENGASEFERLVLEHVKVCPDAKIALLGYSQGAHAMMDAVCGDRDDGFFVSPDFREALGSQVVAIVGFGDPSFNASAPWSVGTSTSAGLFARHNITTCEPYAARIRSWCDDGDVYCSLGNLTTVHGSYFDNYTLDAAEFIVKRFNSSEPTTTTAPPTGTTTQPGTETADETTTETNAETTTANTPGSGAGSFSPSWITILSMAGSMMVWTELL</sequence>
<evidence type="ECO:0000256" key="1">
    <source>
        <dbReference type="ARBA" id="ARBA00022801"/>
    </source>
</evidence>
<dbReference type="SMART" id="SM01110">
    <property type="entry name" value="Cutinase"/>
    <property type="match status" value="1"/>
</dbReference>
<name>A0AAN6VXB5_9PEZI</name>
<feature type="compositionally biased region" description="Low complexity" evidence="3">
    <location>
        <begin position="252"/>
        <end position="264"/>
    </location>
</feature>
<proteinExistence type="predicted"/>
<gene>
    <name evidence="5" type="ORF">QBC36DRAFT_105025</name>
</gene>
<dbReference type="GO" id="GO:0052689">
    <property type="term" value="F:carboxylic ester hydrolase activity"/>
    <property type="evidence" value="ECO:0007669"/>
    <property type="project" value="UniProtKB-ARBA"/>
</dbReference>
<evidence type="ECO:0000313" key="5">
    <source>
        <dbReference type="EMBL" id="KAK4171065.1"/>
    </source>
</evidence>
<comment type="caution">
    <text evidence="5">The sequence shown here is derived from an EMBL/GenBank/DDBJ whole genome shotgun (WGS) entry which is preliminary data.</text>
</comment>
<evidence type="ECO:0000256" key="4">
    <source>
        <dbReference type="SAM" id="SignalP"/>
    </source>
</evidence>
<protein>
    <submittedName>
        <fullName evidence="5">Cutinase-domain-containing protein</fullName>
    </submittedName>
</protein>
<accession>A0AAN6VXB5</accession>
<dbReference type="Pfam" id="PF01083">
    <property type="entry name" value="Cutinase"/>
    <property type="match status" value="1"/>
</dbReference>
<dbReference type="InterPro" id="IPR029058">
    <property type="entry name" value="AB_hydrolase_fold"/>
</dbReference>
<organism evidence="5 6">
    <name type="scientific">Triangularia setosa</name>
    <dbReference type="NCBI Taxonomy" id="2587417"/>
    <lineage>
        <taxon>Eukaryota</taxon>
        <taxon>Fungi</taxon>
        <taxon>Dikarya</taxon>
        <taxon>Ascomycota</taxon>
        <taxon>Pezizomycotina</taxon>
        <taxon>Sordariomycetes</taxon>
        <taxon>Sordariomycetidae</taxon>
        <taxon>Sordariales</taxon>
        <taxon>Podosporaceae</taxon>
        <taxon>Triangularia</taxon>
    </lineage>
</organism>
<feature type="region of interest" description="Disordered" evidence="3">
    <location>
        <begin position="226"/>
        <end position="268"/>
    </location>
</feature>
<dbReference type="InterPro" id="IPR000675">
    <property type="entry name" value="Cutinase/axe"/>
</dbReference>
<evidence type="ECO:0000256" key="2">
    <source>
        <dbReference type="ARBA" id="ARBA00023157"/>
    </source>
</evidence>
<keyword evidence="2" id="KW-1015">Disulfide bond</keyword>
<keyword evidence="6" id="KW-1185">Reference proteome</keyword>
<feature type="signal peptide" evidence="4">
    <location>
        <begin position="1"/>
        <end position="20"/>
    </location>
</feature>
<reference evidence="5" key="1">
    <citation type="journal article" date="2023" name="Mol. Phylogenet. Evol.">
        <title>Genome-scale phylogeny and comparative genomics of the fungal order Sordariales.</title>
        <authorList>
            <person name="Hensen N."/>
            <person name="Bonometti L."/>
            <person name="Westerberg I."/>
            <person name="Brannstrom I.O."/>
            <person name="Guillou S."/>
            <person name="Cros-Aarteil S."/>
            <person name="Calhoun S."/>
            <person name="Haridas S."/>
            <person name="Kuo A."/>
            <person name="Mondo S."/>
            <person name="Pangilinan J."/>
            <person name="Riley R."/>
            <person name="LaButti K."/>
            <person name="Andreopoulos B."/>
            <person name="Lipzen A."/>
            <person name="Chen C."/>
            <person name="Yan M."/>
            <person name="Daum C."/>
            <person name="Ng V."/>
            <person name="Clum A."/>
            <person name="Steindorff A."/>
            <person name="Ohm R.A."/>
            <person name="Martin F."/>
            <person name="Silar P."/>
            <person name="Natvig D.O."/>
            <person name="Lalanne C."/>
            <person name="Gautier V."/>
            <person name="Ament-Velasquez S.L."/>
            <person name="Kruys A."/>
            <person name="Hutchinson M.I."/>
            <person name="Powell A.J."/>
            <person name="Barry K."/>
            <person name="Miller A.N."/>
            <person name="Grigoriev I.V."/>
            <person name="Debuchy R."/>
            <person name="Gladieux P."/>
            <person name="Hiltunen Thoren M."/>
            <person name="Johannesson H."/>
        </authorList>
    </citation>
    <scope>NUCLEOTIDE SEQUENCE</scope>
    <source>
        <strain evidence="5">CBS 892.96</strain>
    </source>
</reference>
<dbReference type="Gene3D" id="3.40.50.1820">
    <property type="entry name" value="alpha/beta hydrolase"/>
    <property type="match status" value="1"/>
</dbReference>
<feature type="compositionally biased region" description="Low complexity" evidence="3">
    <location>
        <begin position="227"/>
        <end position="245"/>
    </location>
</feature>
<dbReference type="AlphaFoldDB" id="A0AAN6VXB5"/>
<feature type="chain" id="PRO_5042818676" evidence="4">
    <location>
        <begin position="21"/>
        <end position="292"/>
    </location>
</feature>